<dbReference type="InterPro" id="IPR002744">
    <property type="entry name" value="MIP18-like"/>
</dbReference>
<dbReference type="AlphaFoldDB" id="A0A1G7P2E7"/>
<dbReference type="Gene3D" id="3.30.300.130">
    <property type="entry name" value="Fe-S cluster assembly (FSCA)"/>
    <property type="match status" value="1"/>
</dbReference>
<dbReference type="EMBL" id="FNCK01000001">
    <property type="protein sequence ID" value="SDF80277.1"/>
    <property type="molecule type" value="Genomic_DNA"/>
</dbReference>
<dbReference type="RefSeq" id="WP_090288801.1">
    <property type="nucleotide sequence ID" value="NZ_FNCK01000001.1"/>
</dbReference>
<dbReference type="STRING" id="120956.SAMN05421791_10194"/>
<gene>
    <name evidence="2" type="ORF">SAMN05421791_10194</name>
</gene>
<sequence>MDLEKMRDTKNLNELERVIVDRLSNVIDPELGVDLINLGLIYRADLTDEGILKILLTLTTPMCPMADVIIDELNETFVEVPQVEEVEVTITFDPPWSLDKLSRYAKIALGVM</sequence>
<reference evidence="2 3" key="1">
    <citation type="submission" date="2016-10" db="EMBL/GenBank/DDBJ databases">
        <authorList>
            <person name="de Groot N.N."/>
        </authorList>
    </citation>
    <scope>NUCLEOTIDE SEQUENCE [LARGE SCALE GENOMIC DNA]</scope>
    <source>
        <strain evidence="2 3">ATCC BAA-466</strain>
    </source>
</reference>
<dbReference type="Proteomes" id="UP000199708">
    <property type="component" value="Unassembled WGS sequence"/>
</dbReference>
<organism evidence="2 3">
    <name type="scientific">Facklamia miroungae</name>
    <dbReference type="NCBI Taxonomy" id="120956"/>
    <lineage>
        <taxon>Bacteria</taxon>
        <taxon>Bacillati</taxon>
        <taxon>Bacillota</taxon>
        <taxon>Bacilli</taxon>
        <taxon>Lactobacillales</taxon>
        <taxon>Aerococcaceae</taxon>
        <taxon>Facklamia</taxon>
    </lineage>
</organism>
<dbReference type="PANTHER" id="PTHR42831">
    <property type="entry name" value="FE-S PROTEIN MATURATION AUXILIARY FACTOR YITW"/>
    <property type="match status" value="1"/>
</dbReference>
<evidence type="ECO:0000259" key="1">
    <source>
        <dbReference type="Pfam" id="PF01883"/>
    </source>
</evidence>
<protein>
    <submittedName>
        <fullName evidence="2">Metal-sulfur cluster biosynthetic enzyme</fullName>
    </submittedName>
</protein>
<dbReference type="PANTHER" id="PTHR42831:SF1">
    <property type="entry name" value="FE-S PROTEIN MATURATION AUXILIARY FACTOR YITW"/>
    <property type="match status" value="1"/>
</dbReference>
<evidence type="ECO:0000313" key="3">
    <source>
        <dbReference type="Proteomes" id="UP000199708"/>
    </source>
</evidence>
<proteinExistence type="predicted"/>
<evidence type="ECO:0000313" key="2">
    <source>
        <dbReference type="EMBL" id="SDF80277.1"/>
    </source>
</evidence>
<dbReference type="InterPro" id="IPR052339">
    <property type="entry name" value="Fe-S_Maturation_MIP18"/>
</dbReference>
<keyword evidence="3" id="KW-1185">Reference proteome</keyword>
<dbReference type="InterPro" id="IPR034904">
    <property type="entry name" value="FSCA_dom_sf"/>
</dbReference>
<accession>A0A1G7P2E7</accession>
<feature type="domain" description="MIP18 family-like" evidence="1">
    <location>
        <begin position="18"/>
        <end position="88"/>
    </location>
</feature>
<dbReference type="SUPFAM" id="SSF117916">
    <property type="entry name" value="Fe-S cluster assembly (FSCA) domain-like"/>
    <property type="match status" value="1"/>
</dbReference>
<name>A0A1G7P2E7_9LACT</name>
<dbReference type="Pfam" id="PF01883">
    <property type="entry name" value="FeS_assembly_P"/>
    <property type="match status" value="1"/>
</dbReference>
<dbReference type="OrthoDB" id="9805360at2"/>